<dbReference type="SMART" id="SM00060">
    <property type="entry name" value="FN3"/>
    <property type="match status" value="1"/>
</dbReference>
<dbReference type="InterPro" id="IPR013783">
    <property type="entry name" value="Ig-like_fold"/>
</dbReference>
<keyword evidence="9" id="KW-0325">Glycoprotein</keyword>
<keyword evidence="4 12" id="KW-0732">Signal</keyword>
<dbReference type="AlphaFoldDB" id="F2W9Z3"/>
<keyword evidence="7" id="KW-1015">Disulfide bond</keyword>
<accession>F2W9Z3</accession>
<feature type="region of interest" description="Disordered" evidence="10">
    <location>
        <begin position="342"/>
        <end position="375"/>
    </location>
</feature>
<dbReference type="InterPro" id="IPR003961">
    <property type="entry name" value="FN3_dom"/>
</dbReference>
<dbReference type="GO" id="GO:0004896">
    <property type="term" value="F:cytokine receptor activity"/>
    <property type="evidence" value="ECO:0007669"/>
    <property type="project" value="TreeGrafter"/>
</dbReference>
<evidence type="ECO:0000256" key="2">
    <source>
        <dbReference type="ARBA" id="ARBA00008159"/>
    </source>
</evidence>
<dbReference type="PROSITE" id="PS50853">
    <property type="entry name" value="FN3"/>
    <property type="match status" value="1"/>
</dbReference>
<comment type="similarity">
    <text evidence="2">Belongs to the type I cytokine receptor family. Type 5 subfamily.</text>
</comment>
<evidence type="ECO:0000256" key="10">
    <source>
        <dbReference type="SAM" id="MobiDB-lite"/>
    </source>
</evidence>
<organism evidence="14">
    <name type="scientific">Coturnix japonica</name>
    <name type="common">Japanese quail</name>
    <name type="synonym">Coturnix coturnix japonica</name>
    <dbReference type="NCBI Taxonomy" id="93934"/>
    <lineage>
        <taxon>Eukaryota</taxon>
        <taxon>Metazoa</taxon>
        <taxon>Chordata</taxon>
        <taxon>Craniata</taxon>
        <taxon>Vertebrata</taxon>
        <taxon>Euteleostomi</taxon>
        <taxon>Archelosauria</taxon>
        <taxon>Archosauria</taxon>
        <taxon>Dinosauria</taxon>
        <taxon>Saurischia</taxon>
        <taxon>Theropoda</taxon>
        <taxon>Coelurosauria</taxon>
        <taxon>Aves</taxon>
        <taxon>Neognathae</taxon>
        <taxon>Galloanserae</taxon>
        <taxon>Galliformes</taxon>
        <taxon>Phasianidae</taxon>
        <taxon>Perdicinae</taxon>
        <taxon>Coturnix</taxon>
    </lineage>
</organism>
<evidence type="ECO:0000256" key="4">
    <source>
        <dbReference type="ARBA" id="ARBA00022729"/>
    </source>
</evidence>
<dbReference type="SUPFAM" id="SSF49265">
    <property type="entry name" value="Fibronectin type III"/>
    <property type="match status" value="2"/>
</dbReference>
<evidence type="ECO:0000256" key="1">
    <source>
        <dbReference type="ARBA" id="ARBA00004479"/>
    </source>
</evidence>
<dbReference type="Pfam" id="PF22012">
    <property type="entry name" value="TSLPR_D1"/>
    <property type="match status" value="1"/>
</dbReference>
<sequence length="375" mass="42342">MAVPGAALLHILLLGLGTRLATASSPTGVDCILFNEEYMTCTWGSGQTLTANYSLYYWYENRSPVVECQQYLWEHGVRVGCRFKQSGIIQFQPFHVRVNTSLNGQTLEIPSSCMELQNYVKPEAPVNLTIRNMSSNQLQLTWSSPYPKAHCLEHVVKYKSNKDTSWTKQEVKGDIFSLPSADYEKYYTFYVRSKINNYCGSTQLWSEWSLPVFWGSNSSSKGRSGPEPPASPRHPCSVLTVSPWLVAGVAEEQVQWFWIHTVLIPIASCLLLLVLVVLLVRMERVWVIIMPRIPNPSKNFDDLFITHNGDFQEWAGVPKDVVESFKPNYSESICHVSELPSKEGYEPLQDNSTRPPGGMPGPHEHGPYKNSYVGV</sequence>
<keyword evidence="5 11" id="KW-1133">Transmembrane helix</keyword>
<evidence type="ECO:0000256" key="11">
    <source>
        <dbReference type="SAM" id="Phobius"/>
    </source>
</evidence>
<keyword evidence="6 11" id="KW-0472">Membrane</keyword>
<feature type="domain" description="Fibronectin type-III" evidence="13">
    <location>
        <begin position="124"/>
        <end position="221"/>
    </location>
</feature>
<name>F2W9Z3_COTJA</name>
<evidence type="ECO:0000256" key="7">
    <source>
        <dbReference type="ARBA" id="ARBA00023157"/>
    </source>
</evidence>
<feature type="signal peptide" evidence="12">
    <location>
        <begin position="1"/>
        <end position="23"/>
    </location>
</feature>
<evidence type="ECO:0000256" key="6">
    <source>
        <dbReference type="ARBA" id="ARBA00023136"/>
    </source>
</evidence>
<proteinExistence type="inferred from homology"/>
<dbReference type="Pfam" id="PF21605">
    <property type="entry name" value="CRLF2-like_D2"/>
    <property type="match status" value="1"/>
</dbReference>
<comment type="subcellular location">
    <subcellularLocation>
        <location evidence="1">Membrane</location>
        <topology evidence="1">Single-pass type I membrane protein</topology>
    </subcellularLocation>
</comment>
<evidence type="ECO:0000256" key="3">
    <source>
        <dbReference type="ARBA" id="ARBA00022692"/>
    </source>
</evidence>
<protein>
    <submittedName>
        <fullName evidence="14">Putative common cytokine receptor gamma chain b</fullName>
    </submittedName>
</protein>
<evidence type="ECO:0000256" key="5">
    <source>
        <dbReference type="ARBA" id="ARBA00022989"/>
    </source>
</evidence>
<dbReference type="InterPro" id="IPR036116">
    <property type="entry name" value="FN3_sf"/>
</dbReference>
<dbReference type="PANTHER" id="PTHR23037:SF47">
    <property type="entry name" value="INTERLEUKIN 2 RECEPTOR SUBUNIT GAMMA"/>
    <property type="match status" value="1"/>
</dbReference>
<dbReference type="CDD" id="cd00063">
    <property type="entry name" value="FN3"/>
    <property type="match status" value="1"/>
</dbReference>
<feature type="chain" id="PRO_5003289507" evidence="12">
    <location>
        <begin position="24"/>
        <end position="375"/>
    </location>
</feature>
<dbReference type="GO" id="GO:0009897">
    <property type="term" value="C:external side of plasma membrane"/>
    <property type="evidence" value="ECO:0007669"/>
    <property type="project" value="TreeGrafter"/>
</dbReference>
<reference evidence="14" key="1">
    <citation type="journal article" date="2011" name="Vet. Immunol. Immunopathol.">
        <title>Molecular identification of duck and quail common cytokine receptor ? chain genes.</title>
        <authorList>
            <person name="Jeong J."/>
            <person name="Lee C."/>
            <person name="Yoo J."/>
            <person name="Koh P.O."/>
            <person name="Kim Y.H."/>
            <person name="Chang H.H."/>
            <person name="Choe N.H."/>
            <person name="Lillehoj H.S."/>
            <person name="Min W."/>
        </authorList>
    </citation>
    <scope>NUCLEOTIDE SEQUENCE</scope>
    <source>
        <tissue evidence="14">Blood</tissue>
    </source>
</reference>
<evidence type="ECO:0000256" key="8">
    <source>
        <dbReference type="ARBA" id="ARBA00023170"/>
    </source>
</evidence>
<dbReference type="InterPro" id="IPR048648">
    <property type="entry name" value="CRLF2-like_D2"/>
</dbReference>
<evidence type="ECO:0000256" key="12">
    <source>
        <dbReference type="SAM" id="SignalP"/>
    </source>
</evidence>
<dbReference type="PANTHER" id="PTHR23037">
    <property type="entry name" value="CYTOKINE RECEPTOR"/>
    <property type="match status" value="1"/>
</dbReference>
<feature type="transmembrane region" description="Helical" evidence="11">
    <location>
        <begin position="256"/>
        <end position="280"/>
    </location>
</feature>
<evidence type="ECO:0000259" key="13">
    <source>
        <dbReference type="PROSITE" id="PS50853"/>
    </source>
</evidence>
<keyword evidence="8 14" id="KW-0675">Receptor</keyword>
<evidence type="ECO:0000313" key="14">
    <source>
        <dbReference type="EMBL" id="ADZ48542.1"/>
    </source>
</evidence>
<dbReference type="InterPro" id="IPR053856">
    <property type="entry name" value="TSLPR_D1"/>
</dbReference>
<dbReference type="EMBL" id="HM579918">
    <property type="protein sequence ID" value="ADZ48542.1"/>
    <property type="molecule type" value="Genomic_DNA"/>
</dbReference>
<dbReference type="FunFam" id="2.60.40.10:FF:000754">
    <property type="entry name" value="Cytokine receptor common subunit gamma"/>
    <property type="match status" value="1"/>
</dbReference>
<dbReference type="Gene3D" id="2.60.40.10">
    <property type="entry name" value="Immunoglobulins"/>
    <property type="match status" value="2"/>
</dbReference>
<evidence type="ECO:0000256" key="9">
    <source>
        <dbReference type="ARBA" id="ARBA00023180"/>
    </source>
</evidence>
<keyword evidence="3 11" id="KW-0812">Transmembrane</keyword>